<dbReference type="SUPFAM" id="SSF46894">
    <property type="entry name" value="C-terminal effector domain of the bipartite response regulators"/>
    <property type="match status" value="1"/>
</dbReference>
<dbReference type="RefSeq" id="WP_151640174.1">
    <property type="nucleotide sequence ID" value="NZ_WBPB01000074.1"/>
</dbReference>
<name>A0AB34CZD5_BACCE</name>
<evidence type="ECO:0000256" key="3">
    <source>
        <dbReference type="ARBA" id="ARBA00022553"/>
    </source>
</evidence>
<dbReference type="InterPro" id="IPR000792">
    <property type="entry name" value="Tscrpt_reg_LuxR_C"/>
</dbReference>
<comment type="caution">
    <text evidence="10">The sequence shown here is derived from an EMBL/GenBank/DDBJ whole genome shotgun (WGS) entry which is preliminary data.</text>
</comment>
<dbReference type="PRINTS" id="PR00038">
    <property type="entry name" value="HTHLUXR"/>
</dbReference>
<dbReference type="Proteomes" id="UP000477920">
    <property type="component" value="Unassembled WGS sequence"/>
</dbReference>
<dbReference type="InterPro" id="IPR001789">
    <property type="entry name" value="Sig_transdc_resp-reg_receiver"/>
</dbReference>
<dbReference type="InterPro" id="IPR011006">
    <property type="entry name" value="CheY-like_superfamily"/>
</dbReference>
<evidence type="ECO:0000256" key="7">
    <source>
        <dbReference type="PROSITE-ProRule" id="PRU00169"/>
    </source>
</evidence>
<feature type="domain" description="Response regulatory" evidence="9">
    <location>
        <begin position="3"/>
        <end position="117"/>
    </location>
</feature>
<feature type="modified residue" description="4-aspartylphosphate" evidence="7">
    <location>
        <position position="52"/>
    </location>
</feature>
<evidence type="ECO:0000256" key="2">
    <source>
        <dbReference type="ARBA" id="ARBA00022490"/>
    </source>
</evidence>
<sequence>MIQVLIIDDHAAVGMGTKALIEQHNITADVLFHSEEIQTYIKKKKYDVYMIDLYMPNLNGLEVSKQILKEDPNSKIIIYTGFDIEPHYNLLIEHGVMGIISKTASQESILNVIQSVMREEIVIPYHLFKQLRIQEFNSTVNSNINKVIPISMNPREIEVLSYIEKGMTNKSIAATLNLSQRSIEYTITEIFNKLGVYSRVEAVKTAKQIGLLPKFDL</sequence>
<evidence type="ECO:0000313" key="11">
    <source>
        <dbReference type="Proteomes" id="UP000477920"/>
    </source>
</evidence>
<evidence type="ECO:0000256" key="4">
    <source>
        <dbReference type="ARBA" id="ARBA00023015"/>
    </source>
</evidence>
<evidence type="ECO:0000256" key="1">
    <source>
        <dbReference type="ARBA" id="ARBA00004496"/>
    </source>
</evidence>
<evidence type="ECO:0000256" key="6">
    <source>
        <dbReference type="ARBA" id="ARBA00023163"/>
    </source>
</evidence>
<comment type="subcellular location">
    <subcellularLocation>
        <location evidence="1">Cytoplasm</location>
    </subcellularLocation>
</comment>
<feature type="domain" description="HTH luxR-type" evidence="8">
    <location>
        <begin position="145"/>
        <end position="210"/>
    </location>
</feature>
<dbReference type="CDD" id="cd17535">
    <property type="entry name" value="REC_NarL-like"/>
    <property type="match status" value="1"/>
</dbReference>
<organism evidence="10 11">
    <name type="scientific">Bacillus cereus</name>
    <dbReference type="NCBI Taxonomy" id="1396"/>
    <lineage>
        <taxon>Bacteria</taxon>
        <taxon>Bacillati</taxon>
        <taxon>Bacillota</taxon>
        <taxon>Bacilli</taxon>
        <taxon>Bacillales</taxon>
        <taxon>Bacillaceae</taxon>
        <taxon>Bacillus</taxon>
        <taxon>Bacillus cereus group</taxon>
    </lineage>
</organism>
<evidence type="ECO:0000313" key="10">
    <source>
        <dbReference type="EMBL" id="KAB2491167.1"/>
    </source>
</evidence>
<dbReference type="PROSITE" id="PS50110">
    <property type="entry name" value="RESPONSE_REGULATORY"/>
    <property type="match status" value="1"/>
</dbReference>
<keyword evidence="3 7" id="KW-0597">Phosphoprotein</keyword>
<dbReference type="SUPFAM" id="SSF52172">
    <property type="entry name" value="CheY-like"/>
    <property type="match status" value="1"/>
</dbReference>
<dbReference type="PROSITE" id="PS50043">
    <property type="entry name" value="HTH_LUXR_2"/>
    <property type="match status" value="1"/>
</dbReference>
<dbReference type="PANTHER" id="PTHR43214">
    <property type="entry name" value="TWO-COMPONENT RESPONSE REGULATOR"/>
    <property type="match status" value="1"/>
</dbReference>
<keyword evidence="2" id="KW-0963">Cytoplasm</keyword>
<dbReference type="GO" id="GO:0000160">
    <property type="term" value="P:phosphorelay signal transduction system"/>
    <property type="evidence" value="ECO:0007669"/>
    <property type="project" value="InterPro"/>
</dbReference>
<keyword evidence="5" id="KW-0238">DNA-binding</keyword>
<dbReference type="PANTHER" id="PTHR43214:SF1">
    <property type="entry name" value="TRANSCRIPTIONAL REGULATORY PROTEIN COMA"/>
    <property type="match status" value="1"/>
</dbReference>
<reference evidence="10 11" key="1">
    <citation type="submission" date="2019-10" db="EMBL/GenBank/DDBJ databases">
        <title>Bacillus from the desert of Cuatro Cinegas, Coahuila.</title>
        <authorList>
            <person name="Olmedo-Alvarez G."/>
            <person name="Saldana S."/>
            <person name="Barcelo D."/>
        </authorList>
    </citation>
    <scope>NUCLEOTIDE SEQUENCE [LARGE SCALE GENOMIC DNA]</scope>
    <source>
        <strain evidence="10 11">CH101a_3T</strain>
    </source>
</reference>
<keyword evidence="4" id="KW-0805">Transcription regulation</keyword>
<dbReference type="Pfam" id="PF00196">
    <property type="entry name" value="GerE"/>
    <property type="match status" value="1"/>
</dbReference>
<dbReference type="CDD" id="cd06170">
    <property type="entry name" value="LuxR_C_like"/>
    <property type="match status" value="1"/>
</dbReference>
<dbReference type="GO" id="GO:0005737">
    <property type="term" value="C:cytoplasm"/>
    <property type="evidence" value="ECO:0007669"/>
    <property type="project" value="UniProtKB-SubCell"/>
</dbReference>
<accession>A0AB34CZD5</accession>
<dbReference type="InterPro" id="IPR016032">
    <property type="entry name" value="Sig_transdc_resp-reg_C-effctor"/>
</dbReference>
<evidence type="ECO:0000259" key="8">
    <source>
        <dbReference type="PROSITE" id="PS50043"/>
    </source>
</evidence>
<dbReference type="Gene3D" id="3.40.50.2300">
    <property type="match status" value="1"/>
</dbReference>
<dbReference type="InterPro" id="IPR058245">
    <property type="entry name" value="NreC/VraR/RcsB-like_REC"/>
</dbReference>
<gene>
    <name evidence="10" type="ORF">F8158_28125</name>
</gene>
<dbReference type="AlphaFoldDB" id="A0AB34CZD5"/>
<dbReference type="SMART" id="SM00448">
    <property type="entry name" value="REC"/>
    <property type="match status" value="1"/>
</dbReference>
<evidence type="ECO:0000259" key="9">
    <source>
        <dbReference type="PROSITE" id="PS50110"/>
    </source>
</evidence>
<dbReference type="Pfam" id="PF00072">
    <property type="entry name" value="Response_reg"/>
    <property type="match status" value="1"/>
</dbReference>
<proteinExistence type="predicted"/>
<dbReference type="EMBL" id="WBPB01000074">
    <property type="protein sequence ID" value="KAB2491167.1"/>
    <property type="molecule type" value="Genomic_DNA"/>
</dbReference>
<dbReference type="InterPro" id="IPR039420">
    <property type="entry name" value="WalR-like"/>
</dbReference>
<keyword evidence="6" id="KW-0804">Transcription</keyword>
<dbReference type="SMART" id="SM00421">
    <property type="entry name" value="HTH_LUXR"/>
    <property type="match status" value="1"/>
</dbReference>
<dbReference type="GO" id="GO:0003677">
    <property type="term" value="F:DNA binding"/>
    <property type="evidence" value="ECO:0007669"/>
    <property type="project" value="UniProtKB-KW"/>
</dbReference>
<evidence type="ECO:0000256" key="5">
    <source>
        <dbReference type="ARBA" id="ARBA00023125"/>
    </source>
</evidence>
<protein>
    <submittedName>
        <fullName evidence="10">Response regulator transcription factor</fullName>
    </submittedName>
</protein>
<dbReference type="GO" id="GO:0006355">
    <property type="term" value="P:regulation of DNA-templated transcription"/>
    <property type="evidence" value="ECO:0007669"/>
    <property type="project" value="InterPro"/>
</dbReference>